<dbReference type="AlphaFoldDB" id="D3DGP9"/>
<name>D3DGP9_HYDTT</name>
<evidence type="ECO:0000313" key="1">
    <source>
        <dbReference type="EMBL" id="BAI69001.1"/>
    </source>
</evidence>
<reference evidence="1 2" key="1">
    <citation type="journal article" date="2010" name="J. Bacteriol.">
        <title>Complete genome sequence of the thermophilic, obligately chemolithoautotrophic hydrogen-oxidizing bacterium Hydrogenobacter thermophilus TK-6.</title>
        <authorList>
            <person name="Arai H."/>
            <person name="Kanbe H."/>
            <person name="Ishii M."/>
            <person name="Igarashi Y."/>
        </authorList>
    </citation>
    <scope>NUCLEOTIDE SEQUENCE [LARGE SCALE GENOMIC DNA]</scope>
    <source>
        <strain evidence="2">DSM 6534 / IAM 12695 / TK-6 [Tokyo]</strain>
    </source>
</reference>
<dbReference type="RefSeq" id="WP_012963183.1">
    <property type="nucleotide sequence ID" value="NC_013799.1"/>
</dbReference>
<protein>
    <submittedName>
        <fullName evidence="1">Uncharacterized protein</fullName>
    </submittedName>
</protein>
<proteinExistence type="predicted"/>
<keyword evidence="2" id="KW-1185">Reference proteome</keyword>
<dbReference type="Proteomes" id="UP000002574">
    <property type="component" value="Chromosome"/>
</dbReference>
<organism evidence="1 2">
    <name type="scientific">Hydrogenobacter thermophilus (strain DSM 6534 / IAM 12695 / TK-6)</name>
    <dbReference type="NCBI Taxonomy" id="608538"/>
    <lineage>
        <taxon>Bacteria</taxon>
        <taxon>Pseudomonadati</taxon>
        <taxon>Aquificota</taxon>
        <taxon>Aquificia</taxon>
        <taxon>Aquificales</taxon>
        <taxon>Aquificaceae</taxon>
        <taxon>Hydrogenobacter</taxon>
    </lineage>
</organism>
<accession>D3DGP9</accession>
<dbReference type="KEGG" id="hth:HTH_0538"/>
<sequence length="284" mass="32896">MKIWKLVKEAEGYRVYSSEVRNPEEWDNKKGGYVLKGIEEIPELSQEGWEYTLTGGQYPELIVYDPSKIAIVWLSAREREEWEKGKLKVEGMLDWYPASVHKGWKIVRRQAILILDATKGKVYENYTIESYDPQEPTPKDIEKVESLLKSAKRVIDGDETIEKTTEPDPENPYITHIRYDKCEFCKKIQEKFNNPYTSCFVHSIYESIISTSPRKSVVVVRNEHLRDEELKRTIDRIVIQPSPSVALAVLTKEGDVLFLKKEGKPLVKLNCLKGNVFEEVLQNA</sequence>
<evidence type="ECO:0000313" key="2">
    <source>
        <dbReference type="Proteomes" id="UP000002574"/>
    </source>
</evidence>
<dbReference type="STRING" id="608538.HTH_0538"/>
<dbReference type="EMBL" id="AP011112">
    <property type="protein sequence ID" value="BAI69001.1"/>
    <property type="molecule type" value="Genomic_DNA"/>
</dbReference>
<dbReference type="KEGG" id="hte:Hydth_0536"/>
<gene>
    <name evidence="1" type="ordered locus">HTH_0538</name>
</gene>